<feature type="binding site" evidence="3">
    <location>
        <begin position="165"/>
        <end position="167"/>
    </location>
    <ligand>
        <name>carboxy-S-adenosyl-L-methionine</name>
        <dbReference type="ChEBI" id="CHEBI:134278"/>
    </ligand>
</feature>
<evidence type="ECO:0000313" key="4">
    <source>
        <dbReference type="EMBL" id="GAA4652796.1"/>
    </source>
</evidence>
<comment type="caution">
    <text evidence="4">The sequence shown here is derived from an EMBL/GenBank/DDBJ whole genome shotgun (WGS) entry which is preliminary data.</text>
</comment>
<keyword evidence="1 3" id="KW-0808">Transferase</keyword>
<dbReference type="PANTHER" id="PTHR43464:SF95">
    <property type="entry name" value="TRNA U34 CARBOXYMETHYLTRANSFERASE"/>
    <property type="match status" value="1"/>
</dbReference>
<evidence type="ECO:0000313" key="5">
    <source>
        <dbReference type="Proteomes" id="UP001500604"/>
    </source>
</evidence>
<feature type="binding site" evidence="3">
    <location>
        <position position="210"/>
    </location>
    <ligand>
        <name>carboxy-S-adenosyl-L-methionine</name>
        <dbReference type="ChEBI" id="CHEBI:134278"/>
    </ligand>
</feature>
<evidence type="ECO:0000256" key="3">
    <source>
        <dbReference type="HAMAP-Rule" id="MF_01590"/>
    </source>
</evidence>
<sequence>MPVSDNRSLPNPLDFFGDLYPLMDNRSLQRWLDVLPQQLQHVLVDNPHGDLDRWLAALKRLPDIPVKTVNLDVSAVGVESHECLPDEVRHDLHRELKALSPWRKGPFDFFGEHIDTEWRSDWKWERVAPHLSSLNGRLVLDVGCGSGYHCWRMLGAGARQVIGVDPSRLFLVQFEAFKRYAGKTLPVHLLPLKMEDVPESLKAFDTVFSMGVLYHRRSPIDHLLELKGALRAGGELVLETLVVDGALGQVLMPEDRYAMMRNVWFLPSPDTLLLWLRRAGFRNARVVDMAATTTEEQRQTEWMTFNSLADFLDPDNPGKTVEGYPAPLRTVVIADA</sequence>
<feature type="binding site" evidence="3">
    <location>
        <position position="329"/>
    </location>
    <ligand>
        <name>carboxy-S-adenosyl-L-methionine</name>
        <dbReference type="ChEBI" id="CHEBI:134278"/>
    </ligand>
</feature>
<proteinExistence type="inferred from homology"/>
<organism evidence="4 5">
    <name type="scientific">Kistimonas scapharcae</name>
    <dbReference type="NCBI Taxonomy" id="1036133"/>
    <lineage>
        <taxon>Bacteria</taxon>
        <taxon>Pseudomonadati</taxon>
        <taxon>Pseudomonadota</taxon>
        <taxon>Gammaproteobacteria</taxon>
        <taxon>Oceanospirillales</taxon>
        <taxon>Endozoicomonadaceae</taxon>
        <taxon>Kistimonas</taxon>
    </lineage>
</organism>
<dbReference type="SUPFAM" id="SSF53335">
    <property type="entry name" value="S-adenosyl-L-methionine-dependent methyltransferases"/>
    <property type="match status" value="1"/>
</dbReference>
<dbReference type="NCBIfam" id="NF011650">
    <property type="entry name" value="PRK15068.1"/>
    <property type="match status" value="1"/>
</dbReference>
<protein>
    <recommendedName>
        <fullName evidence="3">tRNA U34 carboxymethyltransferase</fullName>
        <ecNumber evidence="3">2.5.1.-</ecNumber>
    </recommendedName>
</protein>
<dbReference type="InterPro" id="IPR010017">
    <property type="entry name" value="CmoB"/>
</dbReference>
<keyword evidence="5" id="KW-1185">Reference proteome</keyword>
<feature type="binding site" evidence="3">
    <location>
        <begin position="194"/>
        <end position="195"/>
    </location>
    <ligand>
        <name>carboxy-S-adenosyl-L-methionine</name>
        <dbReference type="ChEBI" id="CHEBI:134278"/>
    </ligand>
</feature>
<dbReference type="Gene3D" id="3.40.50.150">
    <property type="entry name" value="Vaccinia Virus protein VP39"/>
    <property type="match status" value="1"/>
</dbReference>
<dbReference type="InterPro" id="IPR027555">
    <property type="entry name" value="Mo5U34_MeTrfas-like"/>
</dbReference>
<dbReference type="InterPro" id="IPR029063">
    <property type="entry name" value="SAM-dependent_MTases_sf"/>
</dbReference>
<dbReference type="RefSeq" id="WP_345199430.1">
    <property type="nucleotide sequence ID" value="NZ_BAABFL010000481.1"/>
</dbReference>
<gene>
    <name evidence="3 4" type="primary">cmoB</name>
    <name evidence="4" type="ORF">GCM10023116_50800</name>
</gene>
<feature type="binding site" evidence="3">
    <location>
        <position position="123"/>
    </location>
    <ligand>
        <name>carboxy-S-adenosyl-L-methionine</name>
        <dbReference type="ChEBI" id="CHEBI:134278"/>
    </ligand>
</feature>
<feature type="binding site" evidence="3">
    <location>
        <position position="214"/>
    </location>
    <ligand>
        <name>carboxy-S-adenosyl-L-methionine</name>
        <dbReference type="ChEBI" id="CHEBI:134278"/>
    </ligand>
</feature>
<name>A0ABP8VA73_9GAMM</name>
<keyword evidence="2 3" id="KW-0819">tRNA processing</keyword>
<evidence type="ECO:0000256" key="2">
    <source>
        <dbReference type="ARBA" id="ARBA00022694"/>
    </source>
</evidence>
<dbReference type="NCBIfam" id="TIGR00452">
    <property type="entry name" value="tRNA 5-methoxyuridine(34)/uridine 5-oxyacetic acid(34) synthase CmoB"/>
    <property type="match status" value="1"/>
</dbReference>
<dbReference type="HAMAP" id="MF_01590">
    <property type="entry name" value="tRNA_carboxymethyltr_CmoB"/>
    <property type="match status" value="1"/>
</dbReference>
<reference evidence="5" key="1">
    <citation type="journal article" date="2019" name="Int. J. Syst. Evol. Microbiol.">
        <title>The Global Catalogue of Microorganisms (GCM) 10K type strain sequencing project: providing services to taxonomists for standard genome sequencing and annotation.</title>
        <authorList>
            <consortium name="The Broad Institute Genomics Platform"/>
            <consortium name="The Broad Institute Genome Sequencing Center for Infectious Disease"/>
            <person name="Wu L."/>
            <person name="Ma J."/>
        </authorList>
    </citation>
    <scope>NUCLEOTIDE SEQUENCE [LARGE SCALE GENOMIC DNA]</scope>
    <source>
        <strain evidence="5">JCM 17805</strain>
    </source>
</reference>
<feature type="binding site" evidence="3">
    <location>
        <position position="143"/>
    </location>
    <ligand>
        <name>carboxy-S-adenosyl-L-methionine</name>
        <dbReference type="ChEBI" id="CHEBI:134278"/>
    </ligand>
</feature>
<comment type="subunit">
    <text evidence="3">Homotetramer.</text>
</comment>
<evidence type="ECO:0000256" key="1">
    <source>
        <dbReference type="ARBA" id="ARBA00022679"/>
    </source>
</evidence>
<accession>A0ABP8VA73</accession>
<comment type="function">
    <text evidence="3">Catalyzes carboxymethyl transfer from carboxy-S-adenosyl-L-methionine (Cx-SAM) to 5-hydroxyuridine (ho5U) to form 5-carboxymethoxyuridine (cmo5U) at position 34 in tRNAs.</text>
</comment>
<dbReference type="EC" id="2.5.1.-" evidence="3"/>
<dbReference type="Proteomes" id="UP001500604">
    <property type="component" value="Unassembled WGS sequence"/>
</dbReference>
<feature type="binding site" evidence="3">
    <location>
        <position position="104"/>
    </location>
    <ligand>
        <name>carboxy-S-adenosyl-L-methionine</name>
        <dbReference type="ChEBI" id="CHEBI:134278"/>
    </ligand>
</feature>
<feature type="binding site" evidence="3">
    <location>
        <position position="118"/>
    </location>
    <ligand>
        <name>carboxy-S-adenosyl-L-methionine</name>
        <dbReference type="ChEBI" id="CHEBI:134278"/>
    </ligand>
</feature>
<dbReference type="EMBL" id="BAABFL010000481">
    <property type="protein sequence ID" value="GAA4652796.1"/>
    <property type="molecule type" value="Genomic_DNA"/>
</dbReference>
<dbReference type="PANTHER" id="PTHR43464">
    <property type="entry name" value="METHYLTRANSFERASE"/>
    <property type="match status" value="1"/>
</dbReference>
<dbReference type="Pfam" id="PF08003">
    <property type="entry name" value="Methyltransf_9"/>
    <property type="match status" value="1"/>
</dbReference>
<comment type="catalytic activity">
    <reaction evidence="3">
        <text>carboxy-S-adenosyl-L-methionine + 5-hydroxyuridine(34) in tRNA = 5-carboxymethoxyuridine(34) in tRNA + S-adenosyl-L-homocysteine + H(+)</text>
        <dbReference type="Rhea" id="RHEA:52848"/>
        <dbReference type="Rhea" id="RHEA-COMP:13381"/>
        <dbReference type="Rhea" id="RHEA-COMP:13383"/>
        <dbReference type="ChEBI" id="CHEBI:15378"/>
        <dbReference type="ChEBI" id="CHEBI:57856"/>
        <dbReference type="ChEBI" id="CHEBI:134278"/>
        <dbReference type="ChEBI" id="CHEBI:136877"/>
        <dbReference type="ChEBI" id="CHEBI:136879"/>
    </reaction>
</comment>
<comment type="similarity">
    <text evidence="3">Belongs to the class I-like SAM-binding methyltransferase superfamily. CmoB family.</text>
</comment>
<dbReference type="CDD" id="cd02440">
    <property type="entry name" value="AdoMet_MTases"/>
    <property type="match status" value="1"/>
</dbReference>